<evidence type="ECO:0000313" key="2">
    <source>
        <dbReference type="EMBL" id="OCX12898.1"/>
    </source>
</evidence>
<sequence length="228" mass="25526">MSQVSFLKTAEKRVLNTIHDRAVFRRRVRVLSTCLAEEMSATGSVLDLGCGDGSIARAIMDIKPGLTFRGIDVMLRPHTHIPVERFDGETIPAGDGSFDWVTIVDVLHHTDHPARLLAEAVRVAREGVVIKDHLREGFAAYTTLRVMDWVGNKGHDVRLPYNYLSRAEWGVAFRGAGIEVRNWRENLSLYPLPASLVCDRNLHFIAGLRKRGAQCLSSDTKTHREVTT</sequence>
<dbReference type="InterPro" id="IPR029063">
    <property type="entry name" value="SAM-dependent_MTases_sf"/>
</dbReference>
<keyword evidence="3" id="KW-1185">Reference proteome</keyword>
<dbReference type="Gene3D" id="3.40.50.150">
    <property type="entry name" value="Vaccinia Virus protein VP39"/>
    <property type="match status" value="1"/>
</dbReference>
<keyword evidence="2" id="KW-0489">Methyltransferase</keyword>
<name>A0A1C2DDT4_9HYPH</name>
<dbReference type="AlphaFoldDB" id="A0A1C2DDT4"/>
<dbReference type="EMBL" id="MDEO01000036">
    <property type="protein sequence ID" value="OCX12898.1"/>
    <property type="molecule type" value="Genomic_DNA"/>
</dbReference>
<evidence type="ECO:0000259" key="1">
    <source>
        <dbReference type="Pfam" id="PF08241"/>
    </source>
</evidence>
<comment type="caution">
    <text evidence="2">The sequence shown here is derived from an EMBL/GenBank/DDBJ whole genome shotgun (WGS) entry which is preliminary data.</text>
</comment>
<dbReference type="SUPFAM" id="SSF53335">
    <property type="entry name" value="S-adenosyl-L-methionine-dependent methyltransferases"/>
    <property type="match status" value="1"/>
</dbReference>
<reference evidence="2 3" key="1">
    <citation type="submission" date="2016-08" db="EMBL/GenBank/DDBJ databases">
        <title>Whole genome sequence of Mesorhizobium sp. strain UASWS1009 isolated from industrial sewage.</title>
        <authorList>
            <person name="Crovadore J."/>
            <person name="Calmin G."/>
            <person name="Chablais R."/>
            <person name="Cochard B."/>
            <person name="Lefort F."/>
        </authorList>
    </citation>
    <scope>NUCLEOTIDE SEQUENCE [LARGE SCALE GENOMIC DNA]</scope>
    <source>
        <strain evidence="2 3">UASWS1009</strain>
    </source>
</reference>
<dbReference type="STRING" id="1566387.QV13_25340"/>
<proteinExistence type="predicted"/>
<dbReference type="InterPro" id="IPR013216">
    <property type="entry name" value="Methyltransf_11"/>
</dbReference>
<feature type="domain" description="Methyltransferase type 11" evidence="1">
    <location>
        <begin position="46"/>
        <end position="127"/>
    </location>
</feature>
<protein>
    <submittedName>
        <fullName evidence="2">Methyltransferase type 11</fullName>
    </submittedName>
</protein>
<organism evidence="2 3">
    <name type="scientific">Mesorhizobium hungaricum</name>
    <dbReference type="NCBI Taxonomy" id="1566387"/>
    <lineage>
        <taxon>Bacteria</taxon>
        <taxon>Pseudomonadati</taxon>
        <taxon>Pseudomonadota</taxon>
        <taxon>Alphaproteobacteria</taxon>
        <taxon>Hyphomicrobiales</taxon>
        <taxon>Phyllobacteriaceae</taxon>
        <taxon>Mesorhizobium</taxon>
    </lineage>
</organism>
<evidence type="ECO:0000313" key="3">
    <source>
        <dbReference type="Proteomes" id="UP000094412"/>
    </source>
</evidence>
<gene>
    <name evidence="2" type="ORF">QV13_25340</name>
</gene>
<keyword evidence="2" id="KW-0808">Transferase</keyword>
<dbReference type="RefSeq" id="WP_024924326.1">
    <property type="nucleotide sequence ID" value="NZ_MDEO01000036.1"/>
</dbReference>
<dbReference type="OrthoDB" id="7552502at2"/>
<dbReference type="Proteomes" id="UP000094412">
    <property type="component" value="Unassembled WGS sequence"/>
</dbReference>
<accession>A0A1C2DDT4</accession>
<dbReference type="CDD" id="cd02440">
    <property type="entry name" value="AdoMet_MTases"/>
    <property type="match status" value="1"/>
</dbReference>
<dbReference type="GO" id="GO:0008757">
    <property type="term" value="F:S-adenosylmethionine-dependent methyltransferase activity"/>
    <property type="evidence" value="ECO:0007669"/>
    <property type="project" value="InterPro"/>
</dbReference>
<dbReference type="GO" id="GO:0032259">
    <property type="term" value="P:methylation"/>
    <property type="evidence" value="ECO:0007669"/>
    <property type="project" value="UniProtKB-KW"/>
</dbReference>
<dbReference type="Pfam" id="PF08241">
    <property type="entry name" value="Methyltransf_11"/>
    <property type="match status" value="1"/>
</dbReference>